<dbReference type="PANTHER" id="PTHR24174">
    <property type="entry name" value="ANKYRIN REPEAT AND STERILE ALPHA MOTIF DOMAIN-CONTAINING PROTEIN 1"/>
    <property type="match status" value="1"/>
</dbReference>
<evidence type="ECO:0000256" key="2">
    <source>
        <dbReference type="ARBA" id="ARBA00023043"/>
    </source>
</evidence>
<dbReference type="GO" id="GO:0005829">
    <property type="term" value="C:cytosol"/>
    <property type="evidence" value="ECO:0007669"/>
    <property type="project" value="TreeGrafter"/>
</dbReference>
<feature type="domain" description="SAM" evidence="4">
    <location>
        <begin position="29"/>
        <end position="95"/>
    </location>
</feature>
<name>A0A914VI38_9BILA</name>
<dbReference type="Proteomes" id="UP000887566">
    <property type="component" value="Unplaced"/>
</dbReference>
<evidence type="ECO:0000313" key="6">
    <source>
        <dbReference type="WBParaSite" id="PSAMB.scaffold19297size831.g37836.t1"/>
    </source>
</evidence>
<dbReference type="SMART" id="SM00454">
    <property type="entry name" value="SAM"/>
    <property type="match status" value="1"/>
</dbReference>
<accession>A0A914VI38</accession>
<dbReference type="InterPro" id="IPR001660">
    <property type="entry name" value="SAM"/>
</dbReference>
<sequence>LRDLGVGKEAQSKIFAALQSTPSAVPSAHDFTYVSDWLLALDLEDHLGRFMKAGFGSMAKVCANKWTVESLKQLGIDLPGHSTRIVASLATASSQGADDSALGEDDLEATAGSVTRTESKDWRHEPSTLITDCLSYSAHYLGSMEIANVE</sequence>
<keyword evidence="1" id="KW-0677">Repeat</keyword>
<dbReference type="InterPro" id="IPR033635">
    <property type="entry name" value="ANKS1/Caskin"/>
</dbReference>
<keyword evidence="5" id="KW-1185">Reference proteome</keyword>
<dbReference type="PANTHER" id="PTHR24174:SF1">
    <property type="entry name" value="IP14385P"/>
    <property type="match status" value="1"/>
</dbReference>
<dbReference type="PROSITE" id="PS50105">
    <property type="entry name" value="SAM_DOMAIN"/>
    <property type="match status" value="1"/>
</dbReference>
<proteinExistence type="predicted"/>
<protein>
    <submittedName>
        <fullName evidence="6">SAM domain-containing protein</fullName>
    </submittedName>
</protein>
<evidence type="ECO:0000313" key="5">
    <source>
        <dbReference type="Proteomes" id="UP000887566"/>
    </source>
</evidence>
<dbReference type="SUPFAM" id="SSF47769">
    <property type="entry name" value="SAM/Pointed domain"/>
    <property type="match status" value="1"/>
</dbReference>
<dbReference type="AlphaFoldDB" id="A0A914VI38"/>
<keyword evidence="2" id="KW-0040">ANK repeat</keyword>
<evidence type="ECO:0000259" key="4">
    <source>
        <dbReference type="PROSITE" id="PS50105"/>
    </source>
</evidence>
<dbReference type="WBParaSite" id="PSAMB.scaffold19297size831.g37836.t1">
    <property type="protein sequence ID" value="PSAMB.scaffold19297size831.g37836.t1"/>
    <property type="gene ID" value="PSAMB.scaffold19297size831.g37836"/>
</dbReference>
<evidence type="ECO:0000256" key="1">
    <source>
        <dbReference type="ARBA" id="ARBA00022737"/>
    </source>
</evidence>
<dbReference type="Pfam" id="PF00536">
    <property type="entry name" value="SAM_1"/>
    <property type="match status" value="1"/>
</dbReference>
<dbReference type="Gene3D" id="1.10.150.50">
    <property type="entry name" value="Transcription Factor, Ets-1"/>
    <property type="match status" value="1"/>
</dbReference>
<dbReference type="InterPro" id="IPR013761">
    <property type="entry name" value="SAM/pointed_sf"/>
</dbReference>
<reference evidence="6" key="1">
    <citation type="submission" date="2022-11" db="UniProtKB">
        <authorList>
            <consortium name="WormBaseParasite"/>
        </authorList>
    </citation>
    <scope>IDENTIFICATION</scope>
</reference>
<evidence type="ECO:0000256" key="3">
    <source>
        <dbReference type="SAM" id="MobiDB-lite"/>
    </source>
</evidence>
<organism evidence="5 6">
    <name type="scientific">Plectus sambesii</name>
    <dbReference type="NCBI Taxonomy" id="2011161"/>
    <lineage>
        <taxon>Eukaryota</taxon>
        <taxon>Metazoa</taxon>
        <taxon>Ecdysozoa</taxon>
        <taxon>Nematoda</taxon>
        <taxon>Chromadorea</taxon>
        <taxon>Plectida</taxon>
        <taxon>Plectina</taxon>
        <taxon>Plectoidea</taxon>
        <taxon>Plectidae</taxon>
        <taxon>Plectus</taxon>
    </lineage>
</organism>
<feature type="region of interest" description="Disordered" evidence="3">
    <location>
        <begin position="96"/>
        <end position="121"/>
    </location>
</feature>